<dbReference type="SUPFAM" id="SSF55729">
    <property type="entry name" value="Acyl-CoA N-acyltransferases (Nat)"/>
    <property type="match status" value="1"/>
</dbReference>
<dbReference type="PANTHER" id="PTHR43441">
    <property type="entry name" value="RIBOSOMAL-PROTEIN-SERINE ACETYLTRANSFERASE"/>
    <property type="match status" value="1"/>
</dbReference>
<dbReference type="PROSITE" id="PS51186">
    <property type="entry name" value="GNAT"/>
    <property type="match status" value="1"/>
</dbReference>
<proteinExistence type="predicted"/>
<dbReference type="InterPro" id="IPR051908">
    <property type="entry name" value="Ribosomal_N-acetyltransferase"/>
</dbReference>
<comment type="caution">
    <text evidence="2">The sequence shown here is derived from an EMBL/GenBank/DDBJ whole genome shotgun (WGS) entry which is preliminary data.</text>
</comment>
<evidence type="ECO:0000313" key="2">
    <source>
        <dbReference type="EMBL" id="MFD1706394.1"/>
    </source>
</evidence>
<dbReference type="GO" id="GO:0016746">
    <property type="term" value="F:acyltransferase activity"/>
    <property type="evidence" value="ECO:0007669"/>
    <property type="project" value="UniProtKB-KW"/>
</dbReference>
<organism evidence="2 3">
    <name type="scientific">Siminovitchia sediminis</name>
    <dbReference type="NCBI Taxonomy" id="1274353"/>
    <lineage>
        <taxon>Bacteria</taxon>
        <taxon>Bacillati</taxon>
        <taxon>Bacillota</taxon>
        <taxon>Bacilli</taxon>
        <taxon>Bacillales</taxon>
        <taxon>Bacillaceae</taxon>
        <taxon>Siminovitchia</taxon>
    </lineage>
</organism>
<protein>
    <submittedName>
        <fullName evidence="2">GNAT family N-acetyltransferase</fullName>
        <ecNumber evidence="2">2.3.-.-</ecNumber>
    </submittedName>
</protein>
<dbReference type="EMBL" id="JBHUEO010000013">
    <property type="protein sequence ID" value="MFD1706394.1"/>
    <property type="molecule type" value="Genomic_DNA"/>
</dbReference>
<gene>
    <name evidence="2" type="ORF">ACFSCZ_06450</name>
</gene>
<evidence type="ECO:0000259" key="1">
    <source>
        <dbReference type="PROSITE" id="PS51186"/>
    </source>
</evidence>
<reference evidence="3" key="1">
    <citation type="journal article" date="2019" name="Int. J. Syst. Evol. Microbiol.">
        <title>The Global Catalogue of Microorganisms (GCM) 10K type strain sequencing project: providing services to taxonomists for standard genome sequencing and annotation.</title>
        <authorList>
            <consortium name="The Broad Institute Genomics Platform"/>
            <consortium name="The Broad Institute Genome Sequencing Center for Infectious Disease"/>
            <person name="Wu L."/>
            <person name="Ma J."/>
        </authorList>
    </citation>
    <scope>NUCLEOTIDE SEQUENCE [LARGE SCALE GENOMIC DNA]</scope>
    <source>
        <strain evidence="3">CGMCC 1.12295</strain>
    </source>
</reference>
<dbReference type="RefSeq" id="WP_380772997.1">
    <property type="nucleotide sequence ID" value="NZ_JBHUEO010000013.1"/>
</dbReference>
<dbReference type="Pfam" id="PF13302">
    <property type="entry name" value="Acetyltransf_3"/>
    <property type="match status" value="1"/>
</dbReference>
<dbReference type="Gene3D" id="3.40.630.30">
    <property type="match status" value="1"/>
</dbReference>
<dbReference type="Proteomes" id="UP001597301">
    <property type="component" value="Unassembled WGS sequence"/>
</dbReference>
<keyword evidence="3" id="KW-1185">Reference proteome</keyword>
<evidence type="ECO:0000313" key="3">
    <source>
        <dbReference type="Proteomes" id="UP001597301"/>
    </source>
</evidence>
<dbReference type="PANTHER" id="PTHR43441:SF12">
    <property type="entry name" value="RIBOSOMAL N-ACETYLTRANSFERASE YDAF-RELATED"/>
    <property type="match status" value="1"/>
</dbReference>
<dbReference type="InterPro" id="IPR000182">
    <property type="entry name" value="GNAT_dom"/>
</dbReference>
<keyword evidence="2" id="KW-0808">Transferase</keyword>
<keyword evidence="2" id="KW-0012">Acyltransferase</keyword>
<dbReference type="EC" id="2.3.-.-" evidence="2"/>
<name>A0ABW4KDW0_9BACI</name>
<feature type="domain" description="N-acetyltransferase" evidence="1">
    <location>
        <begin position="10"/>
        <end position="176"/>
    </location>
</feature>
<sequence>MFVQVVDKEIYLKLVDQNDAARLFELTDRSRKYLRAWLPWLDDINSVHDTRRYITESRTSFTQHKSMNTAVVYKEKVVGIAGFNDFDWSNRSGSVGYWLDQHYTGKGIMMRSVRALVHYGFTELKLNRIEIRAAVENYRSRSIPERLGFVMEGRIREAEWLYDHFVDHIVYGMLAREWKMPSA</sequence>
<accession>A0ABW4KDW0</accession>
<dbReference type="InterPro" id="IPR016181">
    <property type="entry name" value="Acyl_CoA_acyltransferase"/>
</dbReference>